<dbReference type="EMBL" id="JBIMZQ010000012">
    <property type="protein sequence ID" value="KAL3667913.1"/>
    <property type="molecule type" value="Genomic_DNA"/>
</dbReference>
<proteinExistence type="predicted"/>
<gene>
    <name evidence="1" type="ORF">V7S43_006791</name>
</gene>
<organism evidence="1 2">
    <name type="scientific">Phytophthora oleae</name>
    <dbReference type="NCBI Taxonomy" id="2107226"/>
    <lineage>
        <taxon>Eukaryota</taxon>
        <taxon>Sar</taxon>
        <taxon>Stramenopiles</taxon>
        <taxon>Oomycota</taxon>
        <taxon>Peronosporomycetes</taxon>
        <taxon>Peronosporales</taxon>
        <taxon>Peronosporaceae</taxon>
        <taxon>Phytophthora</taxon>
    </lineage>
</organism>
<name>A0ABD3FME8_9STRA</name>
<sequence>MEALREWCYVAKRECGESVEEWADRVNDVSDSLDLESSRARFQLFCRGLRNKQALAVLASCAVCSIPEACEWLMMRDLYRPAVEDNEAVHGRTEMVHLFGQQHKERPVAEVTLNG</sequence>
<keyword evidence="2" id="KW-1185">Reference proteome</keyword>
<comment type="caution">
    <text evidence="1">The sequence shown here is derived from an EMBL/GenBank/DDBJ whole genome shotgun (WGS) entry which is preliminary data.</text>
</comment>
<dbReference type="Proteomes" id="UP001632037">
    <property type="component" value="Unassembled WGS sequence"/>
</dbReference>
<evidence type="ECO:0000313" key="1">
    <source>
        <dbReference type="EMBL" id="KAL3667913.1"/>
    </source>
</evidence>
<dbReference type="AlphaFoldDB" id="A0ABD3FME8"/>
<reference evidence="1 2" key="1">
    <citation type="submission" date="2024-09" db="EMBL/GenBank/DDBJ databases">
        <title>Genome sequencing and assembly of Phytophthora oleae, isolate VK10A, causative agent of rot of olive drupes.</title>
        <authorList>
            <person name="Conti Taguali S."/>
            <person name="Riolo M."/>
            <person name="La Spada F."/>
            <person name="Cacciola S.O."/>
            <person name="Dionisio G."/>
        </authorList>
    </citation>
    <scope>NUCLEOTIDE SEQUENCE [LARGE SCALE GENOMIC DNA]</scope>
    <source>
        <strain evidence="1 2">VK10A</strain>
    </source>
</reference>
<protein>
    <submittedName>
        <fullName evidence="1">Uncharacterized protein</fullName>
    </submittedName>
</protein>
<accession>A0ABD3FME8</accession>
<evidence type="ECO:0000313" key="2">
    <source>
        <dbReference type="Proteomes" id="UP001632037"/>
    </source>
</evidence>